<dbReference type="AlphaFoldDB" id="A0A8R7UW07"/>
<dbReference type="EnsemblPlants" id="TuG1812G0600002366.01.T01">
    <property type="protein sequence ID" value="TuG1812G0600002366.01.T01.cds312812"/>
    <property type="gene ID" value="TuG1812G0600002366.01"/>
</dbReference>
<accession>A0A8R7UW07</accession>
<reference evidence="3" key="1">
    <citation type="journal article" date="2013" name="Nature">
        <title>Draft genome of the wheat A-genome progenitor Triticum urartu.</title>
        <authorList>
            <person name="Ling H.Q."/>
            <person name="Zhao S."/>
            <person name="Liu D."/>
            <person name="Wang J."/>
            <person name="Sun H."/>
            <person name="Zhang C."/>
            <person name="Fan H."/>
            <person name="Li D."/>
            <person name="Dong L."/>
            <person name="Tao Y."/>
            <person name="Gao C."/>
            <person name="Wu H."/>
            <person name="Li Y."/>
            <person name="Cui Y."/>
            <person name="Guo X."/>
            <person name="Zheng S."/>
            <person name="Wang B."/>
            <person name="Yu K."/>
            <person name="Liang Q."/>
            <person name="Yang W."/>
            <person name="Lou X."/>
            <person name="Chen J."/>
            <person name="Feng M."/>
            <person name="Jian J."/>
            <person name="Zhang X."/>
            <person name="Luo G."/>
            <person name="Jiang Y."/>
            <person name="Liu J."/>
            <person name="Wang Z."/>
            <person name="Sha Y."/>
            <person name="Zhang B."/>
            <person name="Wu H."/>
            <person name="Tang D."/>
            <person name="Shen Q."/>
            <person name="Xue P."/>
            <person name="Zou S."/>
            <person name="Wang X."/>
            <person name="Liu X."/>
            <person name="Wang F."/>
            <person name="Yang Y."/>
            <person name="An X."/>
            <person name="Dong Z."/>
            <person name="Zhang K."/>
            <person name="Zhang X."/>
            <person name="Luo M.C."/>
            <person name="Dvorak J."/>
            <person name="Tong Y."/>
            <person name="Wang J."/>
            <person name="Yang H."/>
            <person name="Li Z."/>
            <person name="Wang D."/>
            <person name="Zhang A."/>
            <person name="Wang J."/>
        </authorList>
    </citation>
    <scope>NUCLEOTIDE SEQUENCE</scope>
    <source>
        <strain evidence="3">cv. G1812</strain>
    </source>
</reference>
<reference evidence="2" key="2">
    <citation type="submission" date="2018-03" db="EMBL/GenBank/DDBJ databases">
        <title>The Triticum urartu genome reveals the dynamic nature of wheat genome evolution.</title>
        <authorList>
            <person name="Ling H."/>
            <person name="Ma B."/>
            <person name="Shi X."/>
            <person name="Liu H."/>
            <person name="Dong L."/>
            <person name="Sun H."/>
            <person name="Cao Y."/>
            <person name="Gao Q."/>
            <person name="Zheng S."/>
            <person name="Li Y."/>
            <person name="Yu Y."/>
            <person name="Du H."/>
            <person name="Qi M."/>
            <person name="Li Y."/>
            <person name="Yu H."/>
            <person name="Cui Y."/>
            <person name="Wang N."/>
            <person name="Chen C."/>
            <person name="Wu H."/>
            <person name="Zhao Y."/>
            <person name="Zhang J."/>
            <person name="Li Y."/>
            <person name="Zhou W."/>
            <person name="Zhang B."/>
            <person name="Hu W."/>
            <person name="Eijk M."/>
            <person name="Tang J."/>
            <person name="Witsenboer H."/>
            <person name="Zhao S."/>
            <person name="Li Z."/>
            <person name="Zhang A."/>
            <person name="Wang D."/>
            <person name="Liang C."/>
        </authorList>
    </citation>
    <scope>NUCLEOTIDE SEQUENCE [LARGE SCALE GENOMIC DNA]</scope>
    <source>
        <strain evidence="2">cv. G1812</strain>
    </source>
</reference>
<feature type="region of interest" description="Disordered" evidence="1">
    <location>
        <begin position="1"/>
        <end position="48"/>
    </location>
</feature>
<name>A0A8R7UW07_TRIUA</name>
<keyword evidence="3" id="KW-1185">Reference proteome</keyword>
<sequence>GRRGARHPSTAPSIQPPLHHPLNLHHPPLPALHHHLESSRHPSPSPAPPLHTIHHHIQCHQTILHSSYCYPLLPHLGCFSHEPELLLHLQTACCASAEAFSEPPCCFSLLHAPADVSSFSNHPLLNLSPAPSACCCFSSYPTSQFLMLLLILS</sequence>
<dbReference type="Gramene" id="TuG1812G0600002366.01.T01">
    <property type="protein sequence ID" value="TuG1812G0600002366.01.T01.cds312812"/>
    <property type="gene ID" value="TuG1812G0600002366.01"/>
</dbReference>
<protein>
    <submittedName>
        <fullName evidence="2">Uncharacterized protein</fullName>
    </submittedName>
</protein>
<evidence type="ECO:0000313" key="3">
    <source>
        <dbReference type="Proteomes" id="UP000015106"/>
    </source>
</evidence>
<evidence type="ECO:0000256" key="1">
    <source>
        <dbReference type="SAM" id="MobiDB-lite"/>
    </source>
</evidence>
<proteinExistence type="predicted"/>
<evidence type="ECO:0000313" key="2">
    <source>
        <dbReference type="EnsemblPlants" id="TuG1812G0600002366.01.T01.cds312812"/>
    </source>
</evidence>
<dbReference type="Proteomes" id="UP000015106">
    <property type="component" value="Chromosome 6"/>
</dbReference>
<organism evidence="2 3">
    <name type="scientific">Triticum urartu</name>
    <name type="common">Red wild einkorn</name>
    <name type="synonym">Crithodium urartu</name>
    <dbReference type="NCBI Taxonomy" id="4572"/>
    <lineage>
        <taxon>Eukaryota</taxon>
        <taxon>Viridiplantae</taxon>
        <taxon>Streptophyta</taxon>
        <taxon>Embryophyta</taxon>
        <taxon>Tracheophyta</taxon>
        <taxon>Spermatophyta</taxon>
        <taxon>Magnoliopsida</taxon>
        <taxon>Liliopsida</taxon>
        <taxon>Poales</taxon>
        <taxon>Poaceae</taxon>
        <taxon>BOP clade</taxon>
        <taxon>Pooideae</taxon>
        <taxon>Triticodae</taxon>
        <taxon>Triticeae</taxon>
        <taxon>Triticinae</taxon>
        <taxon>Triticum</taxon>
    </lineage>
</organism>
<reference evidence="2" key="3">
    <citation type="submission" date="2022-06" db="UniProtKB">
        <authorList>
            <consortium name="EnsemblPlants"/>
        </authorList>
    </citation>
    <scope>IDENTIFICATION</scope>
</reference>